<dbReference type="InterPro" id="IPR013249">
    <property type="entry name" value="RNA_pol_sigma70_r4_t2"/>
</dbReference>
<dbReference type="Pfam" id="PF08281">
    <property type="entry name" value="Sigma70_r4_2"/>
    <property type="match status" value="1"/>
</dbReference>
<dbReference type="OrthoDB" id="659569at2"/>
<evidence type="ECO:0000313" key="7">
    <source>
        <dbReference type="Proteomes" id="UP000007590"/>
    </source>
</evidence>
<dbReference type="PANTHER" id="PTHR43133:SF46">
    <property type="entry name" value="RNA POLYMERASE SIGMA-70 FACTOR ECF SUBFAMILY"/>
    <property type="match status" value="1"/>
</dbReference>
<dbReference type="InterPro" id="IPR039425">
    <property type="entry name" value="RNA_pol_sigma-70-like"/>
</dbReference>
<feature type="domain" description="HTH luxR-type" evidence="5">
    <location>
        <begin position="130"/>
        <end position="189"/>
    </location>
</feature>
<evidence type="ECO:0000313" key="6">
    <source>
        <dbReference type="EMBL" id="AFD06095.1"/>
    </source>
</evidence>
<dbReference type="GO" id="GO:0003677">
    <property type="term" value="F:DNA binding"/>
    <property type="evidence" value="ECO:0007669"/>
    <property type="project" value="InterPro"/>
</dbReference>
<keyword evidence="2" id="KW-0805">Transcription regulation</keyword>
<dbReference type="HOGENOM" id="CLU_047691_4_1_10"/>
<evidence type="ECO:0000256" key="2">
    <source>
        <dbReference type="ARBA" id="ARBA00023015"/>
    </source>
</evidence>
<dbReference type="eggNOG" id="COG1595">
    <property type="taxonomic scope" value="Bacteria"/>
</dbReference>
<evidence type="ECO:0000256" key="3">
    <source>
        <dbReference type="ARBA" id="ARBA00023082"/>
    </source>
</evidence>
<accession>H8KPY6</accession>
<evidence type="ECO:0000256" key="1">
    <source>
        <dbReference type="ARBA" id="ARBA00010641"/>
    </source>
</evidence>
<dbReference type="GO" id="GO:0016987">
    <property type="term" value="F:sigma factor activity"/>
    <property type="evidence" value="ECO:0007669"/>
    <property type="project" value="UniProtKB-KW"/>
</dbReference>
<dbReference type="STRING" id="929556.Solca_0984"/>
<dbReference type="InterPro" id="IPR036388">
    <property type="entry name" value="WH-like_DNA-bd_sf"/>
</dbReference>
<evidence type="ECO:0000259" key="5">
    <source>
        <dbReference type="SMART" id="SM00421"/>
    </source>
</evidence>
<dbReference type="InterPro" id="IPR007627">
    <property type="entry name" value="RNA_pol_sigma70_r2"/>
</dbReference>
<dbReference type="CDD" id="cd06171">
    <property type="entry name" value="Sigma70_r4"/>
    <property type="match status" value="1"/>
</dbReference>
<dbReference type="NCBIfam" id="TIGR02937">
    <property type="entry name" value="sigma70-ECF"/>
    <property type="match status" value="1"/>
</dbReference>
<dbReference type="Proteomes" id="UP000007590">
    <property type="component" value="Chromosome"/>
</dbReference>
<keyword evidence="7" id="KW-1185">Reference proteome</keyword>
<dbReference type="SUPFAM" id="SSF88946">
    <property type="entry name" value="Sigma2 domain of RNA polymerase sigma factors"/>
    <property type="match status" value="1"/>
</dbReference>
<dbReference type="InterPro" id="IPR014284">
    <property type="entry name" value="RNA_pol_sigma-70_dom"/>
</dbReference>
<dbReference type="Gene3D" id="1.10.10.10">
    <property type="entry name" value="Winged helix-like DNA-binding domain superfamily/Winged helix DNA-binding domain"/>
    <property type="match status" value="1"/>
</dbReference>
<dbReference type="InterPro" id="IPR000792">
    <property type="entry name" value="Tscrpt_reg_LuxR_C"/>
</dbReference>
<dbReference type="PANTHER" id="PTHR43133">
    <property type="entry name" value="RNA POLYMERASE ECF-TYPE SIGMA FACTO"/>
    <property type="match status" value="1"/>
</dbReference>
<dbReference type="AlphaFoldDB" id="H8KPY6"/>
<sequence>MSESKTCTDYQLVSRLNEGDEEAFNNIYTLYSLPLFNQANHLLRDKEKSKDLIQDLFISVWNNRSTLKPEANLAGYLYTGVRNRVFNLIEKDKIRYEYYSSIVKYATEISNRTQEDLNEKDLQAALEYEIDQLPPRMKEVFELSRKKHLSHKEIADELGISEKTVKKQISNVLKILKVRLDRYGSAGILLIGLLNNN</sequence>
<dbReference type="Gene3D" id="1.10.1740.10">
    <property type="match status" value="1"/>
</dbReference>
<dbReference type="NCBIfam" id="TIGR02985">
    <property type="entry name" value="Sig70_bacteroi1"/>
    <property type="match status" value="1"/>
</dbReference>
<protein>
    <submittedName>
        <fullName evidence="6">RNA polymerase sigma-70 factor, Bacteroides expansion family 1</fullName>
    </submittedName>
</protein>
<reference evidence="6" key="1">
    <citation type="submission" date="2012-02" db="EMBL/GenBank/DDBJ databases">
        <title>The complete genome of Solitalea canadensis DSM 3403.</title>
        <authorList>
            <consortium name="US DOE Joint Genome Institute (JGI-PGF)"/>
            <person name="Lucas S."/>
            <person name="Copeland A."/>
            <person name="Lapidus A."/>
            <person name="Glavina del Rio T."/>
            <person name="Dalin E."/>
            <person name="Tice H."/>
            <person name="Bruce D."/>
            <person name="Goodwin L."/>
            <person name="Pitluck S."/>
            <person name="Peters L."/>
            <person name="Ovchinnikova G."/>
            <person name="Lu M."/>
            <person name="Kyrpides N."/>
            <person name="Mavromatis K."/>
            <person name="Ivanova N."/>
            <person name="Brettin T."/>
            <person name="Detter J.C."/>
            <person name="Han C."/>
            <person name="Larimer F."/>
            <person name="Land M."/>
            <person name="Hauser L."/>
            <person name="Markowitz V."/>
            <person name="Cheng J.-F."/>
            <person name="Hugenholtz P."/>
            <person name="Woyke T."/>
            <person name="Wu D."/>
            <person name="Spring S."/>
            <person name="Schroeder M."/>
            <person name="Kopitz M."/>
            <person name="Brambilla E."/>
            <person name="Klenk H.-P."/>
            <person name="Eisen J.A."/>
        </authorList>
    </citation>
    <scope>NUCLEOTIDE SEQUENCE</scope>
    <source>
        <strain evidence="6">DSM 3403</strain>
    </source>
</reference>
<gene>
    <name evidence="6" type="ordered locus">Solca_0984</name>
</gene>
<dbReference type="Pfam" id="PF04542">
    <property type="entry name" value="Sigma70_r2"/>
    <property type="match status" value="1"/>
</dbReference>
<dbReference type="InterPro" id="IPR014327">
    <property type="entry name" value="RNA_pol_sigma70_bacteroid"/>
</dbReference>
<dbReference type="EMBL" id="CP003349">
    <property type="protein sequence ID" value="AFD06095.1"/>
    <property type="molecule type" value="Genomic_DNA"/>
</dbReference>
<dbReference type="RefSeq" id="WP_014679323.1">
    <property type="nucleotide sequence ID" value="NC_017770.1"/>
</dbReference>
<dbReference type="InterPro" id="IPR013324">
    <property type="entry name" value="RNA_pol_sigma_r3/r4-like"/>
</dbReference>
<proteinExistence type="inferred from homology"/>
<name>H8KPY6_SOLCM</name>
<dbReference type="KEGG" id="scn:Solca_0984"/>
<dbReference type="InterPro" id="IPR013325">
    <property type="entry name" value="RNA_pol_sigma_r2"/>
</dbReference>
<dbReference type="SMART" id="SM00421">
    <property type="entry name" value="HTH_LUXR"/>
    <property type="match status" value="1"/>
</dbReference>
<keyword evidence="4" id="KW-0804">Transcription</keyword>
<evidence type="ECO:0000256" key="4">
    <source>
        <dbReference type="ARBA" id="ARBA00023163"/>
    </source>
</evidence>
<dbReference type="SUPFAM" id="SSF88659">
    <property type="entry name" value="Sigma3 and sigma4 domains of RNA polymerase sigma factors"/>
    <property type="match status" value="1"/>
</dbReference>
<organism evidence="6 7">
    <name type="scientific">Solitalea canadensis (strain ATCC 29591 / DSM 3403 / JCM 21819 / LMG 8368 / NBRC 15130 / NCIMB 12057 / USAM 9D)</name>
    <name type="common">Flexibacter canadensis</name>
    <dbReference type="NCBI Taxonomy" id="929556"/>
    <lineage>
        <taxon>Bacteria</taxon>
        <taxon>Pseudomonadati</taxon>
        <taxon>Bacteroidota</taxon>
        <taxon>Sphingobacteriia</taxon>
        <taxon>Sphingobacteriales</taxon>
        <taxon>Sphingobacteriaceae</taxon>
        <taxon>Solitalea</taxon>
    </lineage>
</organism>
<dbReference type="GO" id="GO:0006352">
    <property type="term" value="P:DNA-templated transcription initiation"/>
    <property type="evidence" value="ECO:0007669"/>
    <property type="project" value="InterPro"/>
</dbReference>
<keyword evidence="3" id="KW-0731">Sigma factor</keyword>
<comment type="similarity">
    <text evidence="1">Belongs to the sigma-70 factor family. ECF subfamily.</text>
</comment>